<dbReference type="STRING" id="53468.A0A158QS43"/>
<dbReference type="Pfam" id="PF10513">
    <property type="entry name" value="EPL1"/>
    <property type="match status" value="1"/>
</dbReference>
<evidence type="ECO:0000313" key="9">
    <source>
        <dbReference type="Proteomes" id="UP000267029"/>
    </source>
</evidence>
<dbReference type="InterPro" id="IPR019542">
    <property type="entry name" value="Enhancer_polycomb-like_N"/>
</dbReference>
<comment type="similarity">
    <text evidence="2 6">Belongs to the enhancer of polycomb family.</text>
</comment>
<name>A0A158QS43_MESCO</name>
<proteinExistence type="inferred from homology"/>
<keyword evidence="9" id="KW-1185">Reference proteome</keyword>
<sequence>MSKVSFRTRQIDFNRSLSIVRYDSDLFCELGEGAFVNRGTPTVPSGMEREEENEHHFLEVLQALQLQKNTDVSIPVPEIIDKSEAYEKVYSANFSLPKNLIHIRSKYRFQPLASFPAIALEDDEPVEYDMDSDDEDWLRRSDLNLSPEKFEKMIDRLERGCGQRVMNLEEARLLLNDDPSLVIAVYDYWLNKRVQCRQPLLLSVRQEKRDGGSNNDPYVAFRRRTERMQTRKNRKNDEYSYEKMLLLREQMVSLGEIVSRLVKRESTKEAVLEIERKIFQSRYKLGDWEATQLSEADVAAQKSPKSFERLLSLNARKHISSRKRKLSRHSPENAFGVLSDTSDTEINQTLSDPFAFVRLPGCKYQRPLDLRSIPEIDNEATFCLSRIKRVSHHSQHSYTGYLRRRLGRGGRILYDRLPAPSDDLNSYFNQLNSRSPPPEVQELRLRRFTGVDQFVPCEGTTAESMPNKRISAAPCPSLSYAHEDVLFKRLQLSLRNQSRHQLTLSLSKLTCGRRLSSGWLGSSGSTIYPHLPTHHNVVNRTSVRSSSSPRLTPATGFSVVKSAPNTVPAKPVVLSKNKNHHHWGVEATFPRDGGGNAVTIARGRVAPLGGSAAAILAATVSIFPKGIKVCGPVASPPLPLAKKSLLNGDGGGTALLTSPKDDSAIPWLSHQVTPIRKTSAAILSASVKNSATQEDGTTGADGKNSIIQPVVYNV</sequence>
<evidence type="ECO:0000256" key="4">
    <source>
        <dbReference type="ARBA" id="ARBA00023163"/>
    </source>
</evidence>
<dbReference type="Proteomes" id="UP000267029">
    <property type="component" value="Unassembled WGS sequence"/>
</dbReference>
<organism evidence="8 9">
    <name type="scientific">Mesocestoides corti</name>
    <name type="common">Flatworm</name>
    <dbReference type="NCBI Taxonomy" id="53468"/>
    <lineage>
        <taxon>Eukaryota</taxon>
        <taxon>Metazoa</taxon>
        <taxon>Spiralia</taxon>
        <taxon>Lophotrochozoa</taxon>
        <taxon>Platyhelminthes</taxon>
        <taxon>Cestoda</taxon>
        <taxon>Eucestoda</taxon>
        <taxon>Cyclophyllidea</taxon>
        <taxon>Mesocestoididae</taxon>
        <taxon>Mesocestoides</taxon>
    </lineage>
</organism>
<dbReference type="OrthoDB" id="435275at2759"/>
<protein>
    <recommendedName>
        <fullName evidence="6">Enhancer of polycomb-like protein</fullName>
    </recommendedName>
</protein>
<feature type="domain" description="Enhancer of polycomb-like N-terminal" evidence="7">
    <location>
        <begin position="7"/>
        <end position="159"/>
    </location>
</feature>
<dbReference type="EMBL" id="UXSR01000022">
    <property type="protein sequence ID" value="VDD74277.1"/>
    <property type="molecule type" value="Genomic_DNA"/>
</dbReference>
<dbReference type="AlphaFoldDB" id="A0A158QS43"/>
<gene>
    <name evidence="8" type="ORF">MCOS_LOCUS280</name>
</gene>
<keyword evidence="5 6" id="KW-0539">Nucleus</keyword>
<evidence type="ECO:0000256" key="2">
    <source>
        <dbReference type="ARBA" id="ARBA00008035"/>
    </source>
</evidence>
<evidence type="ECO:0000256" key="3">
    <source>
        <dbReference type="ARBA" id="ARBA00023015"/>
    </source>
</evidence>
<dbReference type="GO" id="GO:0035267">
    <property type="term" value="C:NuA4 histone acetyltransferase complex"/>
    <property type="evidence" value="ECO:0007669"/>
    <property type="project" value="InterPro"/>
</dbReference>
<dbReference type="InterPro" id="IPR024943">
    <property type="entry name" value="Enhancer_polycomb"/>
</dbReference>
<dbReference type="PANTHER" id="PTHR14898">
    <property type="entry name" value="ENHANCER OF POLYCOMB"/>
    <property type="match status" value="1"/>
</dbReference>
<accession>A0A158QS43</accession>
<evidence type="ECO:0000256" key="6">
    <source>
        <dbReference type="RuleBase" id="RU361124"/>
    </source>
</evidence>
<evidence type="ECO:0000259" key="7">
    <source>
        <dbReference type="Pfam" id="PF10513"/>
    </source>
</evidence>
<evidence type="ECO:0000313" key="8">
    <source>
        <dbReference type="EMBL" id="VDD74277.1"/>
    </source>
</evidence>
<dbReference type="GO" id="GO:0006357">
    <property type="term" value="P:regulation of transcription by RNA polymerase II"/>
    <property type="evidence" value="ECO:0007669"/>
    <property type="project" value="InterPro"/>
</dbReference>
<reference evidence="8 9" key="1">
    <citation type="submission" date="2018-10" db="EMBL/GenBank/DDBJ databases">
        <authorList>
            <consortium name="Pathogen Informatics"/>
        </authorList>
    </citation>
    <scope>NUCLEOTIDE SEQUENCE [LARGE SCALE GENOMIC DNA]</scope>
</reference>
<evidence type="ECO:0000256" key="1">
    <source>
        <dbReference type="ARBA" id="ARBA00004123"/>
    </source>
</evidence>
<evidence type="ECO:0000256" key="5">
    <source>
        <dbReference type="ARBA" id="ARBA00023242"/>
    </source>
</evidence>
<dbReference type="GO" id="GO:0005634">
    <property type="term" value="C:nucleus"/>
    <property type="evidence" value="ECO:0007669"/>
    <property type="project" value="UniProtKB-SubCell"/>
</dbReference>
<keyword evidence="4 6" id="KW-0804">Transcription</keyword>
<comment type="subcellular location">
    <subcellularLocation>
        <location evidence="1 6">Nucleus</location>
    </subcellularLocation>
</comment>
<keyword evidence="3 6" id="KW-0805">Transcription regulation</keyword>